<dbReference type="Proteomes" id="UP001187192">
    <property type="component" value="Unassembled WGS sequence"/>
</dbReference>
<dbReference type="PROSITE" id="PS50011">
    <property type="entry name" value="PROTEIN_KINASE_DOM"/>
    <property type="match status" value="1"/>
</dbReference>
<evidence type="ECO:0000256" key="3">
    <source>
        <dbReference type="ARBA" id="ARBA00022679"/>
    </source>
</evidence>
<dbReference type="FunFam" id="3.30.200.20:FF:000195">
    <property type="entry name" value="G-type lectin S-receptor-like serine/threonine-protein kinase"/>
    <property type="match status" value="1"/>
</dbReference>
<evidence type="ECO:0000313" key="16">
    <source>
        <dbReference type="EMBL" id="GMN67449.1"/>
    </source>
</evidence>
<evidence type="ECO:0000256" key="1">
    <source>
        <dbReference type="ARBA" id="ARBA00012513"/>
    </source>
</evidence>
<comment type="caution">
    <text evidence="16">The sequence shown here is derived from an EMBL/GenBank/DDBJ whole genome shotgun (WGS) entry which is preliminary data.</text>
</comment>
<comment type="catalytic activity">
    <reaction evidence="10">
        <text>L-threonyl-[protein] + ATP = O-phospho-L-threonyl-[protein] + ADP + H(+)</text>
        <dbReference type="Rhea" id="RHEA:46608"/>
        <dbReference type="Rhea" id="RHEA-COMP:11060"/>
        <dbReference type="Rhea" id="RHEA-COMP:11605"/>
        <dbReference type="ChEBI" id="CHEBI:15378"/>
        <dbReference type="ChEBI" id="CHEBI:30013"/>
        <dbReference type="ChEBI" id="CHEBI:30616"/>
        <dbReference type="ChEBI" id="CHEBI:61977"/>
        <dbReference type="ChEBI" id="CHEBI:456216"/>
        <dbReference type="EC" id="2.7.11.1"/>
    </reaction>
</comment>
<dbReference type="GO" id="GO:0004674">
    <property type="term" value="F:protein serine/threonine kinase activity"/>
    <property type="evidence" value="ECO:0007669"/>
    <property type="project" value="UniProtKB-KW"/>
</dbReference>
<dbReference type="InterPro" id="IPR000719">
    <property type="entry name" value="Prot_kinase_dom"/>
</dbReference>
<feature type="compositionally biased region" description="Polar residues" evidence="12">
    <location>
        <begin position="759"/>
        <end position="769"/>
    </location>
</feature>
<dbReference type="SUPFAM" id="SSF56112">
    <property type="entry name" value="Protein kinase-like (PK-like)"/>
    <property type="match status" value="1"/>
</dbReference>
<dbReference type="InterPro" id="IPR011583">
    <property type="entry name" value="Chitinase_II/V-like_cat"/>
</dbReference>
<dbReference type="SUPFAM" id="SSF54556">
    <property type="entry name" value="Chitinase insertion domain"/>
    <property type="match status" value="1"/>
</dbReference>
<dbReference type="Gene3D" id="3.10.50.10">
    <property type="match status" value="1"/>
</dbReference>
<dbReference type="Gene3D" id="3.30.200.20">
    <property type="entry name" value="Phosphorylase Kinase, domain 1"/>
    <property type="match status" value="1"/>
</dbReference>
<dbReference type="EMBL" id="BTGU01000453">
    <property type="protein sequence ID" value="GMN67449.1"/>
    <property type="molecule type" value="Genomic_DNA"/>
</dbReference>
<reference evidence="16" key="1">
    <citation type="submission" date="2023-07" db="EMBL/GenBank/DDBJ databases">
        <title>draft genome sequence of fig (Ficus carica).</title>
        <authorList>
            <person name="Takahashi T."/>
            <person name="Nishimura K."/>
        </authorList>
    </citation>
    <scope>NUCLEOTIDE SEQUENCE</scope>
</reference>
<dbReference type="GO" id="GO:0005975">
    <property type="term" value="P:carbohydrate metabolic process"/>
    <property type="evidence" value="ECO:0007669"/>
    <property type="project" value="InterPro"/>
</dbReference>
<dbReference type="FunFam" id="1.10.510.10:FF:001964">
    <property type="entry name" value="Uncharacterized protein"/>
    <property type="match status" value="1"/>
</dbReference>
<dbReference type="InterPro" id="IPR017853">
    <property type="entry name" value="GH"/>
</dbReference>
<dbReference type="Pfam" id="PF00704">
    <property type="entry name" value="Glyco_hydro_18"/>
    <property type="match status" value="1"/>
</dbReference>
<keyword evidence="8" id="KW-1015">Disulfide bond</keyword>
<evidence type="ECO:0000256" key="13">
    <source>
        <dbReference type="SAM" id="SignalP"/>
    </source>
</evidence>
<dbReference type="EMBL" id="BTGU01000454">
    <property type="protein sequence ID" value="GMN67450.1"/>
    <property type="molecule type" value="Genomic_DNA"/>
</dbReference>
<evidence type="ECO:0000256" key="6">
    <source>
        <dbReference type="ARBA" id="ARBA00022777"/>
    </source>
</evidence>
<organism evidence="16 18">
    <name type="scientific">Ficus carica</name>
    <name type="common">Common fig</name>
    <dbReference type="NCBI Taxonomy" id="3494"/>
    <lineage>
        <taxon>Eukaryota</taxon>
        <taxon>Viridiplantae</taxon>
        <taxon>Streptophyta</taxon>
        <taxon>Embryophyta</taxon>
        <taxon>Tracheophyta</taxon>
        <taxon>Spermatophyta</taxon>
        <taxon>Magnoliopsida</taxon>
        <taxon>eudicotyledons</taxon>
        <taxon>Gunneridae</taxon>
        <taxon>Pentapetalae</taxon>
        <taxon>rosids</taxon>
        <taxon>fabids</taxon>
        <taxon>Rosales</taxon>
        <taxon>Moraceae</taxon>
        <taxon>Ficeae</taxon>
        <taxon>Ficus</taxon>
    </lineage>
</organism>
<dbReference type="Gene3D" id="1.10.510.10">
    <property type="entry name" value="Transferase(Phosphotransferase) domain 1"/>
    <property type="match status" value="1"/>
</dbReference>
<dbReference type="SMART" id="SM00220">
    <property type="entry name" value="S_TKc"/>
    <property type="match status" value="1"/>
</dbReference>
<dbReference type="GO" id="GO:0005524">
    <property type="term" value="F:ATP binding"/>
    <property type="evidence" value="ECO:0007669"/>
    <property type="project" value="UniProtKB-KW"/>
</dbReference>
<dbReference type="PANTHER" id="PTHR27002:SF1077">
    <property type="entry name" value="CYSTEINE-RICH RECEPTOR-LIKE PROTEIN KINASE 4"/>
    <property type="match status" value="1"/>
</dbReference>
<evidence type="ECO:0000256" key="11">
    <source>
        <dbReference type="ARBA" id="ARBA00048679"/>
    </source>
</evidence>
<feature type="signal peptide" evidence="13">
    <location>
        <begin position="1"/>
        <end position="24"/>
    </location>
</feature>
<evidence type="ECO:0000313" key="17">
    <source>
        <dbReference type="EMBL" id="GMN67450.1"/>
    </source>
</evidence>
<dbReference type="CDD" id="cd14066">
    <property type="entry name" value="STKc_IRAK"/>
    <property type="match status" value="1"/>
</dbReference>
<evidence type="ECO:0000259" key="14">
    <source>
        <dbReference type="PROSITE" id="PS50011"/>
    </source>
</evidence>
<keyword evidence="9" id="KW-0325">Glycoprotein</keyword>
<evidence type="ECO:0000256" key="4">
    <source>
        <dbReference type="ARBA" id="ARBA00022729"/>
    </source>
</evidence>
<dbReference type="SMART" id="SM00636">
    <property type="entry name" value="Glyco_18"/>
    <property type="match status" value="1"/>
</dbReference>
<dbReference type="PROSITE" id="PS51910">
    <property type="entry name" value="GH18_2"/>
    <property type="match status" value="1"/>
</dbReference>
<dbReference type="InterPro" id="IPR001223">
    <property type="entry name" value="Glyco_hydro18_cat"/>
</dbReference>
<accession>A0AA88E3X0</accession>
<dbReference type="CDD" id="cd02879">
    <property type="entry name" value="GH18_plant_chitinase_class_V"/>
    <property type="match status" value="1"/>
</dbReference>
<feature type="region of interest" description="Disordered" evidence="12">
    <location>
        <begin position="745"/>
        <end position="776"/>
    </location>
</feature>
<dbReference type="GO" id="GO:0008061">
    <property type="term" value="F:chitin binding"/>
    <property type="evidence" value="ECO:0007669"/>
    <property type="project" value="InterPro"/>
</dbReference>
<sequence length="776" mass="87261">MAIKIAMIILVLVFRFSKFRPSRAQPWIRAGYWYYDTDLSSLDINSALFTHLICAFADINSSSYELSFPHEQKFSTFANNVKRKNPSVTTLLSIGGGSADYSVVSNMVSNSSHRKSFIDSSIELARLYGFQGLDLCWVSANTSSNMANMGTLFKEWRAAANSSQPELILTAAVRYSPDVEDASFPVDSIQRSLDWVHVMAYDYYTPEWAHFTGAHAALVDPSGGTNTDFGIRAWIGRGLPASKLVLGFPYHGYAWTLTNPDKNNIGAPATGPATSEDGSIEDGGAMRYKLIKRYIEKNNAEVKYNATYVVNYCVVGSTWIGFDDVEAVKDKVSYAKQNNLLGYYAWHLANDDNWLLSLAGKTLTLCLARGKENRKKERSIIYVRKIERKGKTSFIYFPRSRPVVFLPEEEDRVKRHTPAKASKVKENYVEGAGDFNNNVPNMQVFSLANIEAATNNFSIENKLGEGGYGPVYKGILPDGQEIAVKKLSASSTQGFEEFKNEVVLTAKLQHVNLVRVMGCCIEREEQMLIYEYMPNKSLDLYLFDPIRRCLLDWKKRVDIIEGVTQGLLYLQEYSRLTIIHRDLKASNILLDNDMKPKISDFGMARIFTKDVVEANTSRIVGTYGYIPPEYARQGLYSTKLDVYSFGVLLIQIISGKRNSCFYGSNEDLSLLEYAFEMWKEGKGMDFMDNSLDDTLSSCKLLKCMQIALLCVQENANERPSMLEVSSMLRNENIAMKIPKRPAFSSRNEAHEANKAKLPQDNSSSVNDITISEVVGR</sequence>
<protein>
    <recommendedName>
        <fullName evidence="1">non-specific serine/threonine protein kinase</fullName>
        <ecNumber evidence="1">2.7.11.1</ecNumber>
    </recommendedName>
</protein>
<dbReference type="InterPro" id="IPR029070">
    <property type="entry name" value="Chitinase_insertion_sf"/>
</dbReference>
<evidence type="ECO:0000256" key="12">
    <source>
        <dbReference type="SAM" id="MobiDB-lite"/>
    </source>
</evidence>
<dbReference type="EC" id="2.7.11.1" evidence="1"/>
<keyword evidence="5" id="KW-0547">Nucleotide-binding</keyword>
<dbReference type="InterPro" id="IPR008271">
    <property type="entry name" value="Ser/Thr_kinase_AS"/>
</dbReference>
<keyword evidence="4 13" id="KW-0732">Signal</keyword>
<dbReference type="SUPFAM" id="SSF51445">
    <property type="entry name" value="(Trans)glycosidases"/>
    <property type="match status" value="1"/>
</dbReference>
<evidence type="ECO:0000256" key="9">
    <source>
        <dbReference type="ARBA" id="ARBA00023180"/>
    </source>
</evidence>
<feature type="domain" description="Protein kinase" evidence="14">
    <location>
        <begin position="457"/>
        <end position="733"/>
    </location>
</feature>
<dbReference type="FunFam" id="3.10.50.10:FF:000015">
    <property type="entry name" value="Chitotriosidase-1"/>
    <property type="match status" value="1"/>
</dbReference>
<name>A0AA88E3X0_FICCA</name>
<comment type="catalytic activity">
    <reaction evidence="11">
        <text>L-seryl-[protein] + ATP = O-phospho-L-seryl-[protein] + ADP + H(+)</text>
        <dbReference type="Rhea" id="RHEA:17989"/>
        <dbReference type="Rhea" id="RHEA-COMP:9863"/>
        <dbReference type="Rhea" id="RHEA-COMP:11604"/>
        <dbReference type="ChEBI" id="CHEBI:15378"/>
        <dbReference type="ChEBI" id="CHEBI:29999"/>
        <dbReference type="ChEBI" id="CHEBI:30616"/>
        <dbReference type="ChEBI" id="CHEBI:83421"/>
        <dbReference type="ChEBI" id="CHEBI:456216"/>
        <dbReference type="EC" id="2.7.11.1"/>
    </reaction>
</comment>
<evidence type="ECO:0000256" key="7">
    <source>
        <dbReference type="ARBA" id="ARBA00022840"/>
    </source>
</evidence>
<proteinExistence type="predicted"/>
<dbReference type="PANTHER" id="PTHR27002">
    <property type="entry name" value="RECEPTOR-LIKE SERINE/THREONINE-PROTEIN KINASE SD1-8"/>
    <property type="match status" value="1"/>
</dbReference>
<keyword evidence="6" id="KW-0418">Kinase</keyword>
<evidence type="ECO:0000313" key="18">
    <source>
        <dbReference type="Proteomes" id="UP001187192"/>
    </source>
</evidence>
<dbReference type="Pfam" id="PF07714">
    <property type="entry name" value="PK_Tyr_Ser-Thr"/>
    <property type="match status" value="1"/>
</dbReference>
<dbReference type="PROSITE" id="PS00108">
    <property type="entry name" value="PROTEIN_KINASE_ST"/>
    <property type="match status" value="1"/>
</dbReference>
<dbReference type="Gene3D" id="3.20.20.80">
    <property type="entry name" value="Glycosidases"/>
    <property type="match status" value="1"/>
</dbReference>
<keyword evidence="7" id="KW-0067">ATP-binding</keyword>
<evidence type="ECO:0000259" key="15">
    <source>
        <dbReference type="PROSITE" id="PS51910"/>
    </source>
</evidence>
<gene>
    <name evidence="16" type="ORF">TIFTF001_036507</name>
    <name evidence="17" type="ORF">TIFTF001_036512</name>
</gene>
<evidence type="ECO:0000256" key="8">
    <source>
        <dbReference type="ARBA" id="ARBA00023157"/>
    </source>
</evidence>
<keyword evidence="2" id="KW-0723">Serine/threonine-protein kinase</keyword>
<dbReference type="InterPro" id="IPR011009">
    <property type="entry name" value="Kinase-like_dom_sf"/>
</dbReference>
<evidence type="ECO:0000256" key="5">
    <source>
        <dbReference type="ARBA" id="ARBA00022741"/>
    </source>
</evidence>
<evidence type="ECO:0000256" key="10">
    <source>
        <dbReference type="ARBA" id="ARBA00047899"/>
    </source>
</evidence>
<evidence type="ECO:0000256" key="2">
    <source>
        <dbReference type="ARBA" id="ARBA00022527"/>
    </source>
</evidence>
<feature type="domain" description="GH18" evidence="15">
    <location>
        <begin position="27"/>
        <end position="367"/>
    </location>
</feature>
<feature type="chain" id="PRO_5041851670" description="non-specific serine/threonine protein kinase" evidence="13">
    <location>
        <begin position="25"/>
        <end position="776"/>
    </location>
</feature>
<dbReference type="GO" id="GO:0005886">
    <property type="term" value="C:plasma membrane"/>
    <property type="evidence" value="ECO:0007669"/>
    <property type="project" value="TreeGrafter"/>
</dbReference>
<dbReference type="AlphaFoldDB" id="A0AA88E3X0"/>
<dbReference type="InterPro" id="IPR001245">
    <property type="entry name" value="Ser-Thr/Tyr_kinase_cat_dom"/>
</dbReference>
<keyword evidence="18" id="KW-1185">Reference proteome</keyword>
<keyword evidence="3" id="KW-0808">Transferase</keyword>